<evidence type="ECO:0000256" key="2">
    <source>
        <dbReference type="ARBA" id="ARBA00007599"/>
    </source>
</evidence>
<comment type="subcellular location">
    <subcellularLocation>
        <location evidence="1">Cytoplasm</location>
    </subcellularLocation>
</comment>
<keyword evidence="4" id="KW-0963">Cytoplasm</keyword>
<dbReference type="OrthoDB" id="9815896at2"/>
<evidence type="ECO:0000256" key="9">
    <source>
        <dbReference type="ARBA" id="ARBA00022842"/>
    </source>
</evidence>
<keyword evidence="5" id="KW-0819">tRNA processing</keyword>
<organism evidence="11 12">
    <name type="scientific">Brumimicrobium glaciale</name>
    <dbReference type="NCBI Taxonomy" id="200475"/>
    <lineage>
        <taxon>Bacteria</taxon>
        <taxon>Pseudomonadati</taxon>
        <taxon>Bacteroidota</taxon>
        <taxon>Flavobacteriia</taxon>
        <taxon>Flavobacteriales</taxon>
        <taxon>Crocinitomicaceae</taxon>
        <taxon>Brumimicrobium</taxon>
    </lineage>
</organism>
<dbReference type="GO" id="GO:0016740">
    <property type="term" value="F:transferase activity"/>
    <property type="evidence" value="ECO:0007669"/>
    <property type="project" value="UniProtKB-KW"/>
</dbReference>
<dbReference type="GO" id="GO:0046872">
    <property type="term" value="F:metal ion binding"/>
    <property type="evidence" value="ECO:0007669"/>
    <property type="project" value="UniProtKB-KW"/>
</dbReference>
<keyword evidence="9" id="KW-0460">Magnesium</keyword>
<dbReference type="Proteomes" id="UP000293952">
    <property type="component" value="Unassembled WGS sequence"/>
</dbReference>
<evidence type="ECO:0000256" key="6">
    <source>
        <dbReference type="ARBA" id="ARBA00022723"/>
    </source>
</evidence>
<proteinExistence type="inferred from homology"/>
<name>A0A4Q4KMS3_9FLAO</name>
<keyword evidence="12" id="KW-1185">Reference proteome</keyword>
<keyword evidence="11" id="KW-0808">Transferase</keyword>
<dbReference type="Pfam" id="PF02367">
    <property type="entry name" value="TsaE"/>
    <property type="match status" value="1"/>
</dbReference>
<dbReference type="InterPro" id="IPR003442">
    <property type="entry name" value="T6A_TsaE"/>
</dbReference>
<accession>A0A4Q4KMS3</accession>
<dbReference type="Gene3D" id="3.40.50.300">
    <property type="entry name" value="P-loop containing nucleotide triphosphate hydrolases"/>
    <property type="match status" value="1"/>
</dbReference>
<reference evidence="11 12" key="1">
    <citation type="submission" date="2019-02" db="EMBL/GenBank/DDBJ databases">
        <title>Genome sequence of the sea-ice species Brumimicrobium glaciale.</title>
        <authorList>
            <person name="Bowman J.P."/>
        </authorList>
    </citation>
    <scope>NUCLEOTIDE SEQUENCE [LARGE SCALE GENOMIC DNA]</scope>
    <source>
        <strain evidence="11 12">IC156</strain>
    </source>
</reference>
<evidence type="ECO:0000256" key="4">
    <source>
        <dbReference type="ARBA" id="ARBA00022490"/>
    </source>
</evidence>
<dbReference type="NCBIfam" id="TIGR00150">
    <property type="entry name" value="T6A_YjeE"/>
    <property type="match status" value="1"/>
</dbReference>
<evidence type="ECO:0000256" key="7">
    <source>
        <dbReference type="ARBA" id="ARBA00022741"/>
    </source>
</evidence>
<evidence type="ECO:0000256" key="8">
    <source>
        <dbReference type="ARBA" id="ARBA00022840"/>
    </source>
</evidence>
<evidence type="ECO:0000256" key="3">
    <source>
        <dbReference type="ARBA" id="ARBA00019010"/>
    </source>
</evidence>
<keyword evidence="8" id="KW-0067">ATP-binding</keyword>
<evidence type="ECO:0000256" key="5">
    <source>
        <dbReference type="ARBA" id="ARBA00022694"/>
    </source>
</evidence>
<evidence type="ECO:0000256" key="1">
    <source>
        <dbReference type="ARBA" id="ARBA00004496"/>
    </source>
</evidence>
<dbReference type="GO" id="GO:0002949">
    <property type="term" value="P:tRNA threonylcarbamoyladenosine modification"/>
    <property type="evidence" value="ECO:0007669"/>
    <property type="project" value="InterPro"/>
</dbReference>
<dbReference type="PANTHER" id="PTHR33540">
    <property type="entry name" value="TRNA THREONYLCARBAMOYLADENOSINE BIOSYNTHESIS PROTEIN TSAE"/>
    <property type="match status" value="1"/>
</dbReference>
<dbReference type="RefSeq" id="WP_130092710.1">
    <property type="nucleotide sequence ID" value="NZ_SETE01000002.1"/>
</dbReference>
<dbReference type="AlphaFoldDB" id="A0A4Q4KMS3"/>
<gene>
    <name evidence="11" type="primary">tsaE</name>
    <name evidence="11" type="ORF">ERX46_04825</name>
</gene>
<evidence type="ECO:0000256" key="10">
    <source>
        <dbReference type="ARBA" id="ARBA00032441"/>
    </source>
</evidence>
<dbReference type="EMBL" id="SETE01000002">
    <property type="protein sequence ID" value="RYM34701.1"/>
    <property type="molecule type" value="Genomic_DNA"/>
</dbReference>
<keyword evidence="6" id="KW-0479">Metal-binding</keyword>
<sequence>MKFYARTEEDLISVSTEFLDLMQEYKCFAFKGEMGVGKTTFISYLAKAMGIVDQVSSPTYGYVNEYESPFYGKVYHFDLYRIESEDEAYDIGIEEYIYGDNIVLMEWAENIENLLPEDCVWVNITKNDHEGREIEVDI</sequence>
<dbReference type="SUPFAM" id="SSF52540">
    <property type="entry name" value="P-loop containing nucleoside triphosphate hydrolases"/>
    <property type="match status" value="1"/>
</dbReference>
<comment type="similarity">
    <text evidence="2">Belongs to the TsaE family.</text>
</comment>
<evidence type="ECO:0000313" key="12">
    <source>
        <dbReference type="Proteomes" id="UP000293952"/>
    </source>
</evidence>
<evidence type="ECO:0000313" key="11">
    <source>
        <dbReference type="EMBL" id="RYM34701.1"/>
    </source>
</evidence>
<keyword evidence="7" id="KW-0547">Nucleotide-binding</keyword>
<dbReference type="GO" id="GO:0005737">
    <property type="term" value="C:cytoplasm"/>
    <property type="evidence" value="ECO:0007669"/>
    <property type="project" value="UniProtKB-SubCell"/>
</dbReference>
<dbReference type="PANTHER" id="PTHR33540:SF2">
    <property type="entry name" value="TRNA THREONYLCARBAMOYLADENOSINE BIOSYNTHESIS PROTEIN TSAE"/>
    <property type="match status" value="1"/>
</dbReference>
<comment type="caution">
    <text evidence="11">The sequence shown here is derived from an EMBL/GenBank/DDBJ whole genome shotgun (WGS) entry which is preliminary data.</text>
</comment>
<protein>
    <recommendedName>
        <fullName evidence="3">tRNA threonylcarbamoyladenosine biosynthesis protein TsaE</fullName>
    </recommendedName>
    <alternativeName>
        <fullName evidence="10">t(6)A37 threonylcarbamoyladenosine biosynthesis protein TsaE</fullName>
    </alternativeName>
</protein>
<dbReference type="GO" id="GO:0005524">
    <property type="term" value="F:ATP binding"/>
    <property type="evidence" value="ECO:0007669"/>
    <property type="project" value="UniProtKB-KW"/>
</dbReference>
<dbReference type="InterPro" id="IPR027417">
    <property type="entry name" value="P-loop_NTPase"/>
</dbReference>